<comment type="caution">
    <text evidence="13">The sequence shown here is derived from an EMBL/GenBank/DDBJ whole genome shotgun (WGS) entry which is preliminary data.</text>
</comment>
<dbReference type="Pfam" id="PF00571">
    <property type="entry name" value="CBS"/>
    <property type="match status" value="2"/>
</dbReference>
<reference evidence="13 14" key="1">
    <citation type="submission" date="2019-10" db="EMBL/GenBank/DDBJ databases">
        <title>Prolixibacter strains distinguished by the presence of nitrate reductase genes were adept at nitrate-dependent anaerobic corrosion of metallic iron and carbon steel.</title>
        <authorList>
            <person name="Iino T."/>
            <person name="Shono N."/>
            <person name="Ito K."/>
            <person name="Nakamura R."/>
            <person name="Sueoka K."/>
            <person name="Harayama S."/>
            <person name="Ohkuma M."/>
        </authorList>
    </citation>
    <scope>NUCLEOTIDE SEQUENCE [LARGE SCALE GENOMIC DNA]</scope>
    <source>
        <strain evidence="13 14">MIC1-1</strain>
    </source>
</reference>
<comment type="subcellular location">
    <subcellularLocation>
        <location evidence="1">Cell membrane</location>
        <topology evidence="1">Multi-pass membrane protein</topology>
    </subcellularLocation>
</comment>
<dbReference type="InterPro" id="IPR046342">
    <property type="entry name" value="CBS_dom_sf"/>
</dbReference>
<dbReference type="CDD" id="cd04590">
    <property type="entry name" value="CBS_pair_CorC_HlyC_assoc"/>
    <property type="match status" value="1"/>
</dbReference>
<keyword evidence="6 8" id="KW-0129">CBS domain</keyword>
<evidence type="ECO:0000256" key="6">
    <source>
        <dbReference type="ARBA" id="ARBA00023122"/>
    </source>
</evidence>
<feature type="domain" description="CNNM transmembrane" evidence="12">
    <location>
        <begin position="2"/>
        <end position="200"/>
    </location>
</feature>
<dbReference type="Pfam" id="PF01595">
    <property type="entry name" value="CNNM"/>
    <property type="match status" value="1"/>
</dbReference>
<feature type="domain" description="CBS" evidence="11">
    <location>
        <begin position="281"/>
        <end position="338"/>
    </location>
</feature>
<dbReference type="PROSITE" id="PS51371">
    <property type="entry name" value="CBS"/>
    <property type="match status" value="1"/>
</dbReference>
<dbReference type="InterPro" id="IPR016169">
    <property type="entry name" value="FAD-bd_PCMH_sub2"/>
</dbReference>
<dbReference type="SUPFAM" id="SSF54631">
    <property type="entry name" value="CBS-domain pair"/>
    <property type="match status" value="1"/>
</dbReference>
<evidence type="ECO:0000313" key="13">
    <source>
        <dbReference type="EMBL" id="GET20944.1"/>
    </source>
</evidence>
<accession>A0ABQ0ZIA7</accession>
<evidence type="ECO:0000313" key="14">
    <source>
        <dbReference type="Proteomes" id="UP000396862"/>
    </source>
</evidence>
<evidence type="ECO:0000256" key="10">
    <source>
        <dbReference type="SAM" id="Phobius"/>
    </source>
</evidence>
<dbReference type="SMART" id="SM01091">
    <property type="entry name" value="CorC_HlyC"/>
    <property type="match status" value="1"/>
</dbReference>
<keyword evidence="3 9" id="KW-0812">Transmembrane</keyword>
<feature type="transmembrane region" description="Helical" evidence="10">
    <location>
        <begin position="97"/>
        <end position="118"/>
    </location>
</feature>
<keyword evidence="7 9" id="KW-0472">Membrane</keyword>
<dbReference type="InterPro" id="IPR051676">
    <property type="entry name" value="UPF0053_domain"/>
</dbReference>
<name>A0ABQ0ZIA7_9BACT</name>
<dbReference type="Proteomes" id="UP000396862">
    <property type="component" value="Unassembled WGS sequence"/>
</dbReference>
<feature type="transmembrane region" description="Helical" evidence="10">
    <location>
        <begin position="62"/>
        <end position="85"/>
    </location>
</feature>
<dbReference type="PROSITE" id="PS51846">
    <property type="entry name" value="CNNM"/>
    <property type="match status" value="1"/>
</dbReference>
<dbReference type="EMBL" id="BLAU01000001">
    <property type="protein sequence ID" value="GET20944.1"/>
    <property type="molecule type" value="Genomic_DNA"/>
</dbReference>
<evidence type="ECO:0000256" key="5">
    <source>
        <dbReference type="ARBA" id="ARBA00022989"/>
    </source>
</evidence>
<dbReference type="PANTHER" id="PTHR43099">
    <property type="entry name" value="UPF0053 PROTEIN YRKA"/>
    <property type="match status" value="1"/>
</dbReference>
<dbReference type="Gene3D" id="3.10.580.10">
    <property type="entry name" value="CBS-domain"/>
    <property type="match status" value="1"/>
</dbReference>
<dbReference type="Gene3D" id="3.30.465.10">
    <property type="match status" value="1"/>
</dbReference>
<dbReference type="InterPro" id="IPR044751">
    <property type="entry name" value="Ion_transp-like_CBS"/>
</dbReference>
<evidence type="ECO:0000256" key="1">
    <source>
        <dbReference type="ARBA" id="ARBA00004651"/>
    </source>
</evidence>
<dbReference type="InterPro" id="IPR036318">
    <property type="entry name" value="FAD-bd_PCMH-like_sf"/>
</dbReference>
<evidence type="ECO:0000259" key="12">
    <source>
        <dbReference type="PROSITE" id="PS51846"/>
    </source>
</evidence>
<keyword evidence="14" id="KW-1185">Reference proteome</keyword>
<dbReference type="Pfam" id="PF03471">
    <property type="entry name" value="CorC_HlyC"/>
    <property type="match status" value="1"/>
</dbReference>
<dbReference type="SUPFAM" id="SSF56176">
    <property type="entry name" value="FAD-binding/transporter-associated domain-like"/>
    <property type="match status" value="1"/>
</dbReference>
<evidence type="ECO:0000256" key="8">
    <source>
        <dbReference type="PROSITE-ProRule" id="PRU00703"/>
    </source>
</evidence>
<keyword evidence="4" id="KW-0677">Repeat</keyword>
<dbReference type="InterPro" id="IPR002550">
    <property type="entry name" value="CNNM"/>
</dbReference>
<feature type="transmembrane region" description="Helical" evidence="10">
    <location>
        <begin position="130"/>
        <end position="152"/>
    </location>
</feature>
<gene>
    <name evidence="13" type="ORF">JCM18694_11900</name>
</gene>
<sequence length="428" mass="48949">MLNLPNMNVFLIIFGTLAASAFFSGMEMAFVSSDKLRLELEKNRNFLNSRLLTLYTRKPGHYIATMLLGNNVALVVYGIAFAKMLDPIVTPIVTNDTLSLITQTLLSTLVILFVAEFLPKTLFRLKPNLALNIFAIPVGIFYLLFYPITWFTMEISRLLLRKVFKTEIVQEQEQLVFGRVDLNKFIGESEASAGEVSETVENEIKLFKNALDFSKVKLRECLVPRPEIEAVEVDTPMDDLRQRFIETGFSKIIVFNESIDNVIGYFHSSDLFHNQENIKTSLRKVIFVPETMEASKLLTKFLHEHKSLAVVVDEFGGTAGIVTTEDILEEIFGEIEDEHDTVELVERKIDDKHYIFSGRMKIDQINEKYFLGLPVDDNYETIAGYILHQYGSIPTMNTIIDIDKFQFKVLRGSKTRIELIELKILDNT</sequence>
<keyword evidence="2" id="KW-1003">Cell membrane</keyword>
<dbReference type="InterPro" id="IPR005170">
    <property type="entry name" value="Transptr-assoc_dom"/>
</dbReference>
<evidence type="ECO:0000256" key="2">
    <source>
        <dbReference type="ARBA" id="ARBA00022475"/>
    </source>
</evidence>
<evidence type="ECO:0000256" key="7">
    <source>
        <dbReference type="ARBA" id="ARBA00023136"/>
    </source>
</evidence>
<evidence type="ECO:0000256" key="9">
    <source>
        <dbReference type="PROSITE-ProRule" id="PRU01193"/>
    </source>
</evidence>
<organism evidence="13 14">
    <name type="scientific">Prolixibacter denitrificans</name>
    <dbReference type="NCBI Taxonomy" id="1541063"/>
    <lineage>
        <taxon>Bacteria</taxon>
        <taxon>Pseudomonadati</taxon>
        <taxon>Bacteroidota</taxon>
        <taxon>Bacteroidia</taxon>
        <taxon>Marinilabiliales</taxon>
        <taxon>Prolixibacteraceae</taxon>
        <taxon>Prolixibacter</taxon>
    </lineage>
</organism>
<evidence type="ECO:0000256" key="3">
    <source>
        <dbReference type="ARBA" id="ARBA00022692"/>
    </source>
</evidence>
<keyword evidence="5 9" id="KW-1133">Transmembrane helix</keyword>
<protein>
    <submittedName>
        <fullName evidence="13">Hemolysin</fullName>
    </submittedName>
</protein>
<dbReference type="InterPro" id="IPR000644">
    <property type="entry name" value="CBS_dom"/>
</dbReference>
<evidence type="ECO:0000256" key="4">
    <source>
        <dbReference type="ARBA" id="ARBA00022737"/>
    </source>
</evidence>
<dbReference type="PANTHER" id="PTHR43099:SF5">
    <property type="entry name" value="HLYC_CORC FAMILY TRANSPORTER"/>
    <property type="match status" value="1"/>
</dbReference>
<proteinExistence type="predicted"/>
<evidence type="ECO:0000259" key="11">
    <source>
        <dbReference type="PROSITE" id="PS51371"/>
    </source>
</evidence>